<evidence type="ECO:0000256" key="2">
    <source>
        <dbReference type="ARBA" id="ARBA00022519"/>
    </source>
</evidence>
<evidence type="ECO:0000256" key="5">
    <source>
        <dbReference type="ARBA" id="ARBA00023211"/>
    </source>
</evidence>
<keyword evidence="1" id="KW-1003">Cell membrane</keyword>
<evidence type="ECO:0000256" key="1">
    <source>
        <dbReference type="ARBA" id="ARBA00022475"/>
    </source>
</evidence>
<keyword evidence="2" id="KW-0997">Cell inner membrane</keyword>
<dbReference type="GO" id="GO:0046872">
    <property type="term" value="F:metal ion binding"/>
    <property type="evidence" value="ECO:0007669"/>
    <property type="project" value="UniProtKB-KW"/>
</dbReference>
<dbReference type="CDD" id="cd07398">
    <property type="entry name" value="MPP_YbbF-LpxH"/>
    <property type="match status" value="1"/>
</dbReference>
<dbReference type="InterPro" id="IPR029052">
    <property type="entry name" value="Metallo-depent_PP-like"/>
</dbReference>
<gene>
    <name evidence="7" type="ORF">UBAL3_94320005</name>
</gene>
<evidence type="ECO:0000259" key="6">
    <source>
        <dbReference type="Pfam" id="PF00149"/>
    </source>
</evidence>
<protein>
    <submittedName>
        <fullName evidence="7">Metallophosphoesterase</fullName>
    </submittedName>
</protein>
<dbReference type="GO" id="GO:0008758">
    <property type="term" value="F:UDP-2,3-diacylglucosamine hydrolase activity"/>
    <property type="evidence" value="ECO:0007669"/>
    <property type="project" value="TreeGrafter"/>
</dbReference>
<evidence type="ECO:0000256" key="4">
    <source>
        <dbReference type="ARBA" id="ARBA00023136"/>
    </source>
</evidence>
<dbReference type="InterPro" id="IPR004843">
    <property type="entry name" value="Calcineurin-like_PHP"/>
</dbReference>
<accession>C6HYW3</accession>
<name>C6HYW3_9BACT</name>
<keyword evidence="5" id="KW-0464">Manganese</keyword>
<dbReference type="GO" id="GO:0009245">
    <property type="term" value="P:lipid A biosynthetic process"/>
    <property type="evidence" value="ECO:0007669"/>
    <property type="project" value="TreeGrafter"/>
</dbReference>
<sequence>MRRYRSIFISDIHLGTRDCRVELLLDFLRETECETLYLVGDILDFWQLKRNWFWPEAHSTVIQKILRKSRHGTKVIYIEGNHDPVRAFLGKVLEQEGIHFGDIEIAHEWIHLGADGRRYLVVHGDDFDLCLQTLPWLTRAGDFGYSLLLRTNQWLCAVNRLFGRTSHWSLSRTIKKKVKKVTRFIGEYEGVLSLAAKGRRMDGVICGHIHFPACQKRGEVSYFNTGDWVEHGTALVEDFNGNFSVVFWEENRGAPQTPSIQALSESQLI</sequence>
<keyword evidence="4" id="KW-0472">Membrane</keyword>
<dbReference type="GO" id="GO:0016020">
    <property type="term" value="C:membrane"/>
    <property type="evidence" value="ECO:0007669"/>
    <property type="project" value="GOC"/>
</dbReference>
<dbReference type="PANTHER" id="PTHR34990:SF2">
    <property type="entry name" value="BLL8164 PROTEIN"/>
    <property type="match status" value="1"/>
</dbReference>
<dbReference type="EMBL" id="GG693879">
    <property type="protein sequence ID" value="EES52149.1"/>
    <property type="molecule type" value="Genomic_DNA"/>
</dbReference>
<dbReference type="InterPro" id="IPR043461">
    <property type="entry name" value="LpxH-like"/>
</dbReference>
<feature type="domain" description="Calcineurin-like phosphoesterase" evidence="6">
    <location>
        <begin position="6"/>
        <end position="211"/>
    </location>
</feature>
<dbReference type="Pfam" id="PF00149">
    <property type="entry name" value="Metallophos"/>
    <property type="match status" value="1"/>
</dbReference>
<evidence type="ECO:0000313" key="8">
    <source>
        <dbReference type="Proteomes" id="UP000009374"/>
    </source>
</evidence>
<proteinExistence type="predicted"/>
<organism evidence="7 8">
    <name type="scientific">Leptospirillum ferrodiazotrophum</name>
    <dbReference type="NCBI Taxonomy" id="412449"/>
    <lineage>
        <taxon>Bacteria</taxon>
        <taxon>Pseudomonadati</taxon>
        <taxon>Nitrospirota</taxon>
        <taxon>Nitrospiria</taxon>
        <taxon>Nitrospirales</taxon>
        <taxon>Nitrospiraceae</taxon>
        <taxon>Leptospirillum</taxon>
    </lineage>
</organism>
<keyword evidence="3" id="KW-0479">Metal-binding</keyword>
<evidence type="ECO:0000313" key="7">
    <source>
        <dbReference type="EMBL" id="EES52149.1"/>
    </source>
</evidence>
<dbReference type="AlphaFoldDB" id="C6HYW3"/>
<dbReference type="PANTHER" id="PTHR34990">
    <property type="entry name" value="UDP-2,3-DIACYLGLUCOSAMINE HYDROLASE-RELATED"/>
    <property type="match status" value="1"/>
</dbReference>
<keyword evidence="8" id="KW-1185">Reference proteome</keyword>
<dbReference type="Gene3D" id="3.60.21.10">
    <property type="match status" value="1"/>
</dbReference>
<evidence type="ECO:0000256" key="3">
    <source>
        <dbReference type="ARBA" id="ARBA00022723"/>
    </source>
</evidence>
<dbReference type="Proteomes" id="UP000009374">
    <property type="component" value="Unassembled WGS sequence"/>
</dbReference>
<dbReference type="SUPFAM" id="SSF56300">
    <property type="entry name" value="Metallo-dependent phosphatases"/>
    <property type="match status" value="1"/>
</dbReference>
<reference evidence="7 8" key="1">
    <citation type="journal article" date="2009" name="Appl. Environ. Microbiol.">
        <title>Community genomic and proteomic analyses of chemoautotrophic iron-oxidizing "Leptospirillum rubarum" (Group II) and "Leptospirillum ferrodiazotrophum" (Group III) bacteria in acid mine drainage biofilms.</title>
        <authorList>
            <person name="Goltsman D.S."/>
            <person name="Denef V.J."/>
            <person name="Singer S.W."/>
            <person name="VerBerkmoes N.C."/>
            <person name="Lefsrud M."/>
            <person name="Mueller R.S."/>
            <person name="Dick G.J."/>
            <person name="Sun C.L."/>
            <person name="Wheeler K.E."/>
            <person name="Zemla A."/>
            <person name="Baker B.J."/>
            <person name="Hauser L."/>
            <person name="Land M."/>
            <person name="Shah M.B."/>
            <person name="Thelen M.P."/>
            <person name="Hettich R.L."/>
            <person name="Banfield J.F."/>
        </authorList>
    </citation>
    <scope>NUCLEOTIDE SEQUENCE [LARGE SCALE GENOMIC DNA]</scope>
</reference>